<protein>
    <submittedName>
        <fullName evidence="2">Uncharacterized protein</fullName>
    </submittedName>
</protein>
<keyword evidence="1" id="KW-0812">Transmembrane</keyword>
<feature type="transmembrane region" description="Helical" evidence="1">
    <location>
        <begin position="20"/>
        <end position="43"/>
    </location>
</feature>
<gene>
    <name evidence="2" type="ORF">LMH87_008626</name>
</gene>
<dbReference type="EMBL" id="JAJHUN010000006">
    <property type="protein sequence ID" value="KAJ4158081.1"/>
    <property type="molecule type" value="Genomic_DNA"/>
</dbReference>
<evidence type="ECO:0000256" key="1">
    <source>
        <dbReference type="SAM" id="Phobius"/>
    </source>
</evidence>
<keyword evidence="3" id="KW-1185">Reference proteome</keyword>
<keyword evidence="1" id="KW-1133">Transmembrane helix</keyword>
<dbReference type="GeneID" id="80895785"/>
<proteinExistence type="predicted"/>
<accession>A0A9W8QHM2</accession>
<dbReference type="RefSeq" id="XP_056056448.1">
    <property type="nucleotide sequence ID" value="XM_056201824.1"/>
</dbReference>
<dbReference type="Proteomes" id="UP001144673">
    <property type="component" value="Unassembled WGS sequence"/>
</dbReference>
<reference evidence="2" key="1">
    <citation type="journal article" date="2023" name="Access Microbiol">
        <title>De-novo genome assembly for Akanthomyces muscarius, a biocontrol agent of insect agricultural pests.</title>
        <authorList>
            <person name="Erdos Z."/>
            <person name="Studholme D.J."/>
            <person name="Raymond B."/>
            <person name="Sharma M."/>
        </authorList>
    </citation>
    <scope>NUCLEOTIDE SEQUENCE</scope>
    <source>
        <strain evidence="2">Ve6</strain>
    </source>
</reference>
<evidence type="ECO:0000313" key="3">
    <source>
        <dbReference type="Proteomes" id="UP001144673"/>
    </source>
</evidence>
<dbReference type="KEGG" id="amus:LMH87_008626"/>
<comment type="caution">
    <text evidence="2">The sequence shown here is derived from an EMBL/GenBank/DDBJ whole genome shotgun (WGS) entry which is preliminary data.</text>
</comment>
<sequence length="121" mass="13493">MKINNSPLRGLLERREDGVIGLHSLHWSLAGVGVLLATIPFLLQRRDLVPRTIQPESLQGGKLPFLYSASTIHLAVDMVRVQVEWTTCVMPLLSTGRMCGTLMQFPSSCRRASNLRPENLI</sequence>
<dbReference type="AlphaFoldDB" id="A0A9W8QHM2"/>
<organism evidence="2 3">
    <name type="scientific">Akanthomyces muscarius</name>
    <name type="common">Entomopathogenic fungus</name>
    <name type="synonym">Lecanicillium muscarium</name>
    <dbReference type="NCBI Taxonomy" id="2231603"/>
    <lineage>
        <taxon>Eukaryota</taxon>
        <taxon>Fungi</taxon>
        <taxon>Dikarya</taxon>
        <taxon>Ascomycota</taxon>
        <taxon>Pezizomycotina</taxon>
        <taxon>Sordariomycetes</taxon>
        <taxon>Hypocreomycetidae</taxon>
        <taxon>Hypocreales</taxon>
        <taxon>Cordycipitaceae</taxon>
        <taxon>Akanthomyces</taxon>
    </lineage>
</organism>
<keyword evidence="1" id="KW-0472">Membrane</keyword>
<name>A0A9W8QHM2_AKAMU</name>
<evidence type="ECO:0000313" key="2">
    <source>
        <dbReference type="EMBL" id="KAJ4158081.1"/>
    </source>
</evidence>